<dbReference type="Pfam" id="PF13671">
    <property type="entry name" value="AAA_33"/>
    <property type="match status" value="1"/>
</dbReference>
<keyword evidence="2" id="KW-1185">Reference proteome</keyword>
<dbReference type="EMBL" id="JBJVNI010000004">
    <property type="protein sequence ID" value="MFM9608820.1"/>
    <property type="molecule type" value="Genomic_DNA"/>
</dbReference>
<comment type="caution">
    <text evidence="1">The sequence shown here is derived from an EMBL/GenBank/DDBJ whole genome shotgun (WGS) entry which is preliminary data.</text>
</comment>
<name>A0ABW9HPC8_9ACTN</name>
<accession>A0ABW9HPC8</accession>
<gene>
    <name evidence="1" type="ORF">ACKI18_08855</name>
</gene>
<dbReference type="Proteomes" id="UP001631957">
    <property type="component" value="Unassembled WGS sequence"/>
</dbReference>
<dbReference type="RefSeq" id="WP_109361043.1">
    <property type="nucleotide sequence ID" value="NZ_JBJVNI010000004.1"/>
</dbReference>
<organism evidence="1 2">
    <name type="scientific">Streptomyces niveiscabiei</name>
    <dbReference type="NCBI Taxonomy" id="164115"/>
    <lineage>
        <taxon>Bacteria</taxon>
        <taxon>Bacillati</taxon>
        <taxon>Actinomycetota</taxon>
        <taxon>Actinomycetes</taxon>
        <taxon>Kitasatosporales</taxon>
        <taxon>Streptomycetaceae</taxon>
        <taxon>Streptomyces</taxon>
    </lineage>
</organism>
<dbReference type="Gene3D" id="3.40.50.300">
    <property type="entry name" value="P-loop containing nucleotide triphosphate hydrolases"/>
    <property type="match status" value="1"/>
</dbReference>
<evidence type="ECO:0000313" key="2">
    <source>
        <dbReference type="Proteomes" id="UP001631957"/>
    </source>
</evidence>
<reference evidence="1 2" key="1">
    <citation type="submission" date="2024-12" db="EMBL/GenBank/DDBJ databases">
        <title>Forecasting of Potato common scab and diversities of Pathogenic streptomyces spp. in china.</title>
        <authorList>
            <person name="Handique U."/>
            <person name="Wu J."/>
        </authorList>
    </citation>
    <scope>NUCLEOTIDE SEQUENCE [LARGE SCALE GENOMIC DNA]</scope>
    <source>
        <strain evidence="1 2">ZRIMU1530</strain>
    </source>
</reference>
<sequence length="206" mass="22129">MRAYFVIGPAGSGKSSVALLLAKLTGAAHLDKDTACTRLTEALLKAAGTDPDDRDGNAYYLSTVRELEYLTLLDLARDNLAVGRSVVLDAPFGSYFANPDFLAITVKSHGWPDGVEPVVVHVRVDSDTAQQRVRARGLARDASKLADWPAFWAKSQANACRWEGARRLEFDNSADGLTEETVRRALALTSAAVPPRTPSSPPPPPA</sequence>
<proteinExistence type="predicted"/>
<dbReference type="InterPro" id="IPR027417">
    <property type="entry name" value="P-loop_NTPase"/>
</dbReference>
<evidence type="ECO:0000313" key="1">
    <source>
        <dbReference type="EMBL" id="MFM9608820.1"/>
    </source>
</evidence>
<dbReference type="SUPFAM" id="SSF52540">
    <property type="entry name" value="P-loop containing nucleoside triphosphate hydrolases"/>
    <property type="match status" value="1"/>
</dbReference>
<protein>
    <submittedName>
        <fullName evidence="1">AAA family ATPase</fullName>
    </submittedName>
</protein>